<feature type="non-terminal residue" evidence="1">
    <location>
        <position position="1"/>
    </location>
</feature>
<proteinExistence type="predicted"/>
<evidence type="ECO:0000313" key="2">
    <source>
        <dbReference type="Proteomes" id="UP000789572"/>
    </source>
</evidence>
<sequence>RRLCAKHKSNWNKHKPNWKRGMTKEKLIRDERFRKMMQIEDGFGVDEVDYHDDCDDSCDNPEFG</sequence>
<gene>
    <name evidence="1" type="ORF">POCULU_LOCUS10928</name>
</gene>
<name>A0A9N9EDZ2_9GLOM</name>
<comment type="caution">
    <text evidence="1">The sequence shown here is derived from an EMBL/GenBank/DDBJ whole genome shotgun (WGS) entry which is preliminary data.</text>
</comment>
<accession>A0A9N9EDZ2</accession>
<reference evidence="1" key="1">
    <citation type="submission" date="2021-06" db="EMBL/GenBank/DDBJ databases">
        <authorList>
            <person name="Kallberg Y."/>
            <person name="Tangrot J."/>
            <person name="Rosling A."/>
        </authorList>
    </citation>
    <scope>NUCLEOTIDE SEQUENCE</scope>
    <source>
        <strain evidence="1">IA702</strain>
    </source>
</reference>
<dbReference type="AlphaFoldDB" id="A0A9N9EDZ2"/>
<dbReference type="EMBL" id="CAJVPJ010006652">
    <property type="protein sequence ID" value="CAG8670215.1"/>
    <property type="molecule type" value="Genomic_DNA"/>
</dbReference>
<organism evidence="1 2">
    <name type="scientific">Paraglomus occultum</name>
    <dbReference type="NCBI Taxonomy" id="144539"/>
    <lineage>
        <taxon>Eukaryota</taxon>
        <taxon>Fungi</taxon>
        <taxon>Fungi incertae sedis</taxon>
        <taxon>Mucoromycota</taxon>
        <taxon>Glomeromycotina</taxon>
        <taxon>Glomeromycetes</taxon>
        <taxon>Paraglomerales</taxon>
        <taxon>Paraglomeraceae</taxon>
        <taxon>Paraglomus</taxon>
    </lineage>
</organism>
<dbReference type="Proteomes" id="UP000789572">
    <property type="component" value="Unassembled WGS sequence"/>
</dbReference>
<keyword evidence="2" id="KW-1185">Reference proteome</keyword>
<evidence type="ECO:0000313" key="1">
    <source>
        <dbReference type="EMBL" id="CAG8670215.1"/>
    </source>
</evidence>
<protein>
    <submittedName>
        <fullName evidence="1">2739_t:CDS:1</fullName>
    </submittedName>
</protein>